<evidence type="ECO:0000256" key="1">
    <source>
        <dbReference type="ARBA" id="ARBA00022884"/>
    </source>
</evidence>
<name>A0A803QI00_CANSA</name>
<proteinExistence type="predicted"/>
<dbReference type="GO" id="GO:0003723">
    <property type="term" value="F:RNA binding"/>
    <property type="evidence" value="ECO:0007669"/>
    <property type="project" value="UniProtKB-UniRule"/>
</dbReference>
<dbReference type="Pfam" id="PF00078">
    <property type="entry name" value="RVT_1"/>
    <property type="match status" value="1"/>
</dbReference>
<dbReference type="InterPro" id="IPR043502">
    <property type="entry name" value="DNA/RNA_pol_sf"/>
</dbReference>
<feature type="compositionally biased region" description="Acidic residues" evidence="3">
    <location>
        <begin position="800"/>
        <end position="809"/>
    </location>
</feature>
<dbReference type="Pfam" id="PF03372">
    <property type="entry name" value="Exo_endo_phos"/>
    <property type="match status" value="1"/>
</dbReference>
<dbReference type="Proteomes" id="UP000596661">
    <property type="component" value="Chromosome 9"/>
</dbReference>
<dbReference type="Gramene" id="evm.model.09.984">
    <property type="protein sequence ID" value="cds.evm.model.09.984"/>
    <property type="gene ID" value="evm.TU.09.984"/>
</dbReference>
<dbReference type="InterPro" id="IPR005135">
    <property type="entry name" value="Endo/exonuclease/phosphatase"/>
</dbReference>
<evidence type="ECO:0000259" key="4">
    <source>
        <dbReference type="PROSITE" id="PS50823"/>
    </source>
</evidence>
<feature type="region of interest" description="Disordered" evidence="3">
    <location>
        <begin position="894"/>
        <end position="916"/>
    </location>
</feature>
<feature type="compositionally biased region" description="Acidic residues" evidence="3">
    <location>
        <begin position="817"/>
        <end position="833"/>
    </location>
</feature>
<dbReference type="CDD" id="cd01650">
    <property type="entry name" value="RT_nLTR_like"/>
    <property type="match status" value="1"/>
</dbReference>
<feature type="domain" description="Reverse transcriptase" evidence="5">
    <location>
        <begin position="1380"/>
        <end position="1657"/>
    </location>
</feature>
<dbReference type="PANTHER" id="PTHR33116:SF78">
    <property type="entry name" value="OS12G0587133 PROTEIN"/>
    <property type="match status" value="1"/>
</dbReference>
<protein>
    <recommendedName>
        <fullName evidence="8">Reverse transcriptase domain-containing protein</fullName>
    </recommendedName>
</protein>
<feature type="region of interest" description="Disordered" evidence="3">
    <location>
        <begin position="1"/>
        <end position="29"/>
    </location>
</feature>
<feature type="region of interest" description="Disordered" evidence="3">
    <location>
        <begin position="795"/>
        <end position="833"/>
    </location>
</feature>
<dbReference type="SUPFAM" id="SSF54814">
    <property type="entry name" value="Prokaryotic type KH domain (KH-domain type II)"/>
    <property type="match status" value="1"/>
</dbReference>
<dbReference type="PROSITE" id="PS50823">
    <property type="entry name" value="KH_TYPE_2"/>
    <property type="match status" value="1"/>
</dbReference>
<keyword evidence="1 2" id="KW-0694">RNA-binding</keyword>
<evidence type="ECO:0000256" key="2">
    <source>
        <dbReference type="PROSITE-ProRule" id="PRU00118"/>
    </source>
</evidence>
<dbReference type="InterPro" id="IPR000477">
    <property type="entry name" value="RT_dom"/>
</dbReference>
<dbReference type="GO" id="GO:0003824">
    <property type="term" value="F:catalytic activity"/>
    <property type="evidence" value="ECO:0007669"/>
    <property type="project" value="InterPro"/>
</dbReference>
<feature type="compositionally biased region" description="Basic and acidic residues" evidence="3">
    <location>
        <begin position="900"/>
        <end position="913"/>
    </location>
</feature>
<dbReference type="SUPFAM" id="SSF52540">
    <property type="entry name" value="P-loop containing nucleoside triphosphate hydrolases"/>
    <property type="match status" value="1"/>
</dbReference>
<accession>A0A803QI00</accession>
<dbReference type="SUPFAM" id="SSF56672">
    <property type="entry name" value="DNA/RNA polymerases"/>
    <property type="match status" value="1"/>
</dbReference>
<reference evidence="6" key="1">
    <citation type="submission" date="2018-11" db="EMBL/GenBank/DDBJ databases">
        <authorList>
            <person name="Grassa J C."/>
        </authorList>
    </citation>
    <scope>NUCLEOTIDE SEQUENCE [LARGE SCALE GENOMIC DNA]</scope>
</reference>
<dbReference type="Pfam" id="PF07650">
    <property type="entry name" value="KH_2"/>
    <property type="match status" value="1"/>
</dbReference>
<evidence type="ECO:0000313" key="7">
    <source>
        <dbReference type="Proteomes" id="UP000596661"/>
    </source>
</evidence>
<dbReference type="InterPro" id="IPR004044">
    <property type="entry name" value="KH_dom_type_2"/>
</dbReference>
<evidence type="ECO:0008006" key="8">
    <source>
        <dbReference type="Google" id="ProtNLM"/>
    </source>
</evidence>
<dbReference type="PANTHER" id="PTHR33116">
    <property type="entry name" value="REVERSE TRANSCRIPTASE ZINC-BINDING DOMAIN-CONTAINING PROTEIN-RELATED-RELATED"/>
    <property type="match status" value="1"/>
</dbReference>
<dbReference type="Gene3D" id="3.40.50.300">
    <property type="entry name" value="P-loop containing nucleotide triphosphate hydrolases"/>
    <property type="match status" value="1"/>
</dbReference>
<reference evidence="6" key="2">
    <citation type="submission" date="2021-03" db="UniProtKB">
        <authorList>
            <consortium name="EnsemblPlants"/>
        </authorList>
    </citation>
    <scope>IDENTIFICATION</scope>
</reference>
<dbReference type="InterPro" id="IPR036691">
    <property type="entry name" value="Endo/exonu/phosph_ase_sf"/>
</dbReference>
<dbReference type="CDD" id="cd22534">
    <property type="entry name" value="KH-II_Era"/>
    <property type="match status" value="1"/>
</dbReference>
<dbReference type="EMBL" id="UZAU01000743">
    <property type="status" value="NOT_ANNOTATED_CDS"/>
    <property type="molecule type" value="Genomic_DNA"/>
</dbReference>
<evidence type="ECO:0000259" key="5">
    <source>
        <dbReference type="PROSITE" id="PS50878"/>
    </source>
</evidence>
<dbReference type="InterPro" id="IPR009019">
    <property type="entry name" value="KH_sf_prok-type"/>
</dbReference>
<dbReference type="Gene3D" id="3.30.300.20">
    <property type="match status" value="1"/>
</dbReference>
<keyword evidence="7" id="KW-1185">Reference proteome</keyword>
<dbReference type="InterPro" id="IPR015946">
    <property type="entry name" value="KH_dom-like_a/b"/>
</dbReference>
<dbReference type="FunFam" id="3.30.300.20:FF:000017">
    <property type="entry name" value="GTP-binding protein ERG"/>
    <property type="match status" value="1"/>
</dbReference>
<dbReference type="Gene3D" id="3.60.10.10">
    <property type="entry name" value="Endonuclease/exonuclease/phosphatase"/>
    <property type="match status" value="1"/>
</dbReference>
<evidence type="ECO:0000313" key="6">
    <source>
        <dbReference type="EnsemblPlants" id="cds.evm.model.09.984"/>
    </source>
</evidence>
<organism evidence="6 7">
    <name type="scientific">Cannabis sativa</name>
    <name type="common">Hemp</name>
    <name type="synonym">Marijuana</name>
    <dbReference type="NCBI Taxonomy" id="3483"/>
    <lineage>
        <taxon>Eukaryota</taxon>
        <taxon>Viridiplantae</taxon>
        <taxon>Streptophyta</taxon>
        <taxon>Embryophyta</taxon>
        <taxon>Tracheophyta</taxon>
        <taxon>Spermatophyta</taxon>
        <taxon>Magnoliopsida</taxon>
        <taxon>eudicotyledons</taxon>
        <taxon>Gunneridae</taxon>
        <taxon>Pentapetalae</taxon>
        <taxon>rosids</taxon>
        <taxon>fabids</taxon>
        <taxon>Rosales</taxon>
        <taxon>Cannabaceae</taxon>
        <taxon>Cannabis</taxon>
    </lineage>
</organism>
<dbReference type="EnsemblPlants" id="evm.model.09.984">
    <property type="protein sequence ID" value="cds.evm.model.09.984"/>
    <property type="gene ID" value="evm.TU.09.984"/>
</dbReference>
<feature type="domain" description="KH type-2" evidence="4">
    <location>
        <begin position="2077"/>
        <end position="2152"/>
    </location>
</feature>
<sequence length="2172" mass="248512">MLTRGFHGPTGRGRHQNPTGFGKKQGHYRPGSGWKNLSGTLVDQNIHKYWSFRTKHKAFMLTLTNDGGSVRICERTRLFGYEIVVTIDAVEWIMVTLEELYQKTGIQRIDLKRSFRNSTISCFLECFANVKGSFLKISVLRNNKFKTIIVPEEDNAKGWSGLKECLNGIVKRKTRGSIEHSSQIKVNPKSRVPTNYRSWANIVKQTGGPTLNEQHIVKTKVTAGERDRGRIEWKELYPKINPGFKPKNLYPVKRFTQPKFYEYMRSRAMVKDWKLAIILTRNNTYADWCTIFYNLSRELKRKLVVSQLFDDRCIIWCKDEVERDELIKMHSMSVPGAQSLVTFLPWSWENQKDNVKVECRGSWIGVQGLPLNLWNMKFFRKIGELCGGLLDVDKDTAEASFLSHLRLQLMGDDLGFIPESVIMCHDNMCFELKFFKLNDLSYRLHGIFNTCWFQDFDHGKVFGDGVVSEGGEIEGGDHEEAVGDYPRESCSLGGSLSAPEKTTSGGTQETVKEIVQPMALQPRKSLRTCGDGSAAETADCLLGLDPYEATDLSLREQGKVVSLPTIFNRLLRSLRVPRVSRNPTFNAYINLDYSCQIVDKSEPFKLGLGVLGRSVKVAALNDELGRSIRGPSKKTPAHDVVSDKNCSYLSGPTNYTHLGDLWYIQKSPFIIILDQNSGSQDLLTKRTESMVFSDFNGARRKTKALHRKMNPEQIVHEFFKGRLRSINPKARENFTKAIIQFWKDFALEKRKATQSVLHFEKEVVPEKEIRPAVTIVYNRKRKSITYDRVSHYNSENYSLESEENDEDPKEVEFLDLSSEDEDSEGEGEDTELDVGEDSEDILCNINELWKLEVEDPPRQELGVEKLGDAIEVKKDALSWEKIIDSMDEIDVAISQETEDGDQKGGEEKGSGDKGKRHAIKATICKANPDLVILQEVKRTSVDRRFIGSIWRSRFKAWIIIPAIGRSGGTLLIWDTRTITVLDSLVGEFSISVLIKAEGKDPWWFSGVYGPCSYKLRPAFWDELAGLSAICGDSWCVGGDFNVTRRPGEKLNSSSCTRSMKLFDGLIRELRLIDPKLENGRFTWSNFRTSPVCSRLDRFLFTNNWNVIYPFVRQEMLVRLVSDHSPVVIDSNPPRWGPGPFRFDNQWLEHNSFPKSFGRWWKEASSNGWPGTKFMSKLKKTQEKVKEWSSSTFGQNKATKRALEGRLVALDRLEGTNSWVQSLVEERRKLKEEWQQLNFEEERSIWLKSKCKWAKEGDANSRFFHNLLNARKARNTISRIEREDGSIIDKEEEIVEELIGFFSKLYTSEARRGSGIESIEWQRIAYSSACQLESSFEEEEVKRSVFSCEGSKAPGPDGFSLAVFQNNWETIKDDLMEVFRTFEKEGRIEGSINETFICLIPKRLNSCKVKDFRPISLITSVYKIVAKTLATRLRGVLGETISETQSAFVEGRQILDSVLIANETVEDFRSRGKKGFVFKIDLEKAYDRVDWDFLDLVLKEKGFGEVWRKWIRGCVSSTSFSLLINGRVRGKFRGSRGLRQGDPLSPFLFTLVVDVLGRLVDKAAQSDTFSGFQVGKDNIQISHLQFADDTLFFVKDEASLRKLVEIVEAFCGISGLKVNLNKSQLLGISLEEEVVAQNAEIIGCEVGTWPMTYLGMPLGGSPRKGTFWEPVLDKCAKRLDGWKCSFLSRGGRLILIQSVLSSLPIYYLSLFKAPKMVLQAIEKMMRDFFWEGGDLAGGDHLVAWDEVCKPRSEGGLAIGRLEMRNKGLLMKWLWRYPLEPNSLWHKVIKSRYGKADNFWDTKWGARASPRGPWKDISDYYDEYGQLVKFKVGNGANIRFWEDVWIGGSSLKEQFPDVAVISKAKNASIQEMIVDEGEVGNCVASWDFKFRRNFMEREIPSLTQLLQKLEHVRVLNILDDSRLWIPDPSGIFSSKSAFYWFSSSMQSGEVFWTKTLWKSRGPSKVKVFGWPDGRVIGLIKHMGAKSHPTQKRVLCMNKVDLVEKKKDLLKVAEQFKDLPGFERHFMISGLKGSGVKDLSQYLMEQAVKRPWDEDPFVMSEEVMKNISLEVVRERLLDHIHQEIPYGIEHRLMDWKELRNGSLRIEQHLITNKLSQRKILVGKNGSKIGRIGIEANEELRSIFKREVHLILQQDYRGEIFMKMTTKDQQSRRRSS</sequence>
<dbReference type="InterPro" id="IPR027417">
    <property type="entry name" value="P-loop_NTPase"/>
</dbReference>
<dbReference type="SUPFAM" id="SSF56219">
    <property type="entry name" value="DNase I-like"/>
    <property type="match status" value="1"/>
</dbReference>
<evidence type="ECO:0000256" key="3">
    <source>
        <dbReference type="SAM" id="MobiDB-lite"/>
    </source>
</evidence>
<dbReference type="PROSITE" id="PS50878">
    <property type="entry name" value="RT_POL"/>
    <property type="match status" value="1"/>
</dbReference>